<gene>
    <name evidence="1" type="ORF">Ga0609869_002351</name>
</gene>
<protein>
    <submittedName>
        <fullName evidence="1">Uncharacterized protein</fullName>
    </submittedName>
</protein>
<sequence>MDVVRVGAIWRADKKWALPGGLSYATGFIDGDQTLVDVLAPAPPQWHGLLGGQLLAERQVFLYSLLTPRLRVRRDRRQPLAYVQPAGQTADEAA</sequence>
<comment type="caution">
    <text evidence="1">The sequence shown here is derived from an EMBL/GenBank/DDBJ whole genome shotgun (WGS) entry which is preliminary data.</text>
</comment>
<name>A0ABV3XXG6_9RHOB</name>
<dbReference type="EMBL" id="JBEHHI010000002">
    <property type="protein sequence ID" value="MEX5728998.1"/>
    <property type="molecule type" value="Genomic_DNA"/>
</dbReference>
<dbReference type="Proteomes" id="UP001560019">
    <property type="component" value="Unassembled WGS sequence"/>
</dbReference>
<keyword evidence="2" id="KW-1185">Reference proteome</keyword>
<proteinExistence type="predicted"/>
<dbReference type="RefSeq" id="WP_125404146.1">
    <property type="nucleotide sequence ID" value="NZ_JBEHHI010000002.1"/>
</dbReference>
<evidence type="ECO:0000313" key="1">
    <source>
        <dbReference type="EMBL" id="MEX5728998.1"/>
    </source>
</evidence>
<accession>A0ABV3XXG6</accession>
<dbReference type="Gene3D" id="2.40.160.60">
    <property type="entry name" value="Outer membrane protein transport protein (OMPP1/FadL/TodX)"/>
    <property type="match status" value="1"/>
</dbReference>
<organism evidence="1 2">
    <name type="scientific">Rhodovulum iodosum</name>
    <dbReference type="NCBI Taxonomy" id="68291"/>
    <lineage>
        <taxon>Bacteria</taxon>
        <taxon>Pseudomonadati</taxon>
        <taxon>Pseudomonadota</taxon>
        <taxon>Alphaproteobacteria</taxon>
        <taxon>Rhodobacterales</taxon>
        <taxon>Paracoccaceae</taxon>
        <taxon>Rhodovulum</taxon>
    </lineage>
</organism>
<evidence type="ECO:0000313" key="2">
    <source>
        <dbReference type="Proteomes" id="UP001560019"/>
    </source>
</evidence>
<reference evidence="1 2" key="1">
    <citation type="submission" date="2024-06" db="EMBL/GenBank/DDBJ databases">
        <title>Genome of Rhodovulum iodosum, a marine photoferrotroph.</title>
        <authorList>
            <person name="Bianchini G."/>
            <person name="Nikeleit V."/>
            <person name="Kappler A."/>
            <person name="Bryce C."/>
            <person name="Sanchez-Baracaldo P."/>
        </authorList>
    </citation>
    <scope>NUCLEOTIDE SEQUENCE [LARGE SCALE GENOMIC DNA]</scope>
    <source>
        <strain evidence="1 2">UT/N1</strain>
    </source>
</reference>